<evidence type="ECO:0000256" key="15">
    <source>
        <dbReference type="ARBA" id="ARBA00039316"/>
    </source>
</evidence>
<keyword evidence="10 17" id="KW-0067">ATP-binding</keyword>
<dbReference type="RefSeq" id="WP_215864532.1">
    <property type="nucleotide sequence ID" value="NZ_JABELD010000116.1"/>
</dbReference>
<keyword evidence="9 17" id="KW-0862">Zinc</keyword>
<dbReference type="InterPro" id="IPR004602">
    <property type="entry name" value="UvrA"/>
</dbReference>
<keyword evidence="11 17" id="KW-0267">Excision nuclease</keyword>
<dbReference type="NCBIfam" id="NF001503">
    <property type="entry name" value="PRK00349.1"/>
    <property type="match status" value="1"/>
</dbReference>
<dbReference type="Pfam" id="PF17760">
    <property type="entry name" value="UvrA_inter"/>
    <property type="match status" value="1"/>
</dbReference>
<dbReference type="InterPro" id="IPR041102">
    <property type="entry name" value="UvrA_inter"/>
</dbReference>
<evidence type="ECO:0000256" key="13">
    <source>
        <dbReference type="ARBA" id="ARBA00023204"/>
    </source>
</evidence>
<comment type="subunit">
    <text evidence="17">Forms a heterotetramer with UvrB during the search for lesions.</text>
</comment>
<evidence type="ECO:0000256" key="7">
    <source>
        <dbReference type="ARBA" id="ARBA00022769"/>
    </source>
</evidence>
<keyword evidence="4 17" id="KW-0677">Repeat</keyword>
<dbReference type="CDD" id="cd03270">
    <property type="entry name" value="ABC_UvrA_I"/>
    <property type="match status" value="1"/>
</dbReference>
<feature type="binding site" evidence="17">
    <location>
        <begin position="632"/>
        <end position="639"/>
    </location>
    <ligand>
        <name>ATP</name>
        <dbReference type="ChEBI" id="CHEBI:30616"/>
    </ligand>
</feature>
<protein>
    <recommendedName>
        <fullName evidence="15 17">UvrABC system protein A</fullName>
        <shortName evidence="17">UvrA protein</shortName>
    </recommendedName>
    <alternativeName>
        <fullName evidence="16 17">Excinuclease ABC subunit A</fullName>
    </alternativeName>
</protein>
<evidence type="ECO:0000256" key="3">
    <source>
        <dbReference type="ARBA" id="ARBA00022723"/>
    </source>
</evidence>
<evidence type="ECO:0000256" key="2">
    <source>
        <dbReference type="ARBA" id="ARBA00022490"/>
    </source>
</evidence>
<keyword evidence="2 17" id="KW-0963">Cytoplasm</keyword>
<feature type="domain" description="ABC transporter" evidence="18">
    <location>
        <begin position="596"/>
        <end position="928"/>
    </location>
</feature>
<feature type="zinc finger region" description="C4-type" evidence="17">
    <location>
        <begin position="731"/>
        <end position="757"/>
    </location>
</feature>
<organism evidence="19 20">
    <name type="scientific">Acidithiobacillus concretivorus</name>
    <dbReference type="NCBI Taxonomy" id="3063952"/>
    <lineage>
        <taxon>Bacteria</taxon>
        <taxon>Pseudomonadati</taxon>
        <taxon>Pseudomonadota</taxon>
        <taxon>Acidithiobacillia</taxon>
        <taxon>Acidithiobacillales</taxon>
        <taxon>Acidithiobacillaceae</taxon>
        <taxon>Acidithiobacillus</taxon>
    </lineage>
</organism>
<evidence type="ECO:0000256" key="12">
    <source>
        <dbReference type="ARBA" id="ARBA00023125"/>
    </source>
</evidence>
<keyword evidence="5 17" id="KW-0547">Nucleotide-binding</keyword>
<comment type="caution">
    <text evidence="19">The sequence shown here is derived from an EMBL/GenBank/DDBJ whole genome shotgun (WGS) entry which is preliminary data.</text>
</comment>
<evidence type="ECO:0000256" key="16">
    <source>
        <dbReference type="ARBA" id="ARBA00042156"/>
    </source>
</evidence>
<dbReference type="InterPro" id="IPR003439">
    <property type="entry name" value="ABC_transporter-like_ATP-bd"/>
</dbReference>
<dbReference type="Gene3D" id="3.40.50.300">
    <property type="entry name" value="P-loop containing nucleotide triphosphate hydrolases"/>
    <property type="match status" value="2"/>
</dbReference>
<proteinExistence type="inferred from homology"/>
<dbReference type="EMBL" id="JABELD010000116">
    <property type="protein sequence ID" value="MBU2739641.1"/>
    <property type="molecule type" value="Genomic_DNA"/>
</dbReference>
<feature type="binding site" evidence="17">
    <location>
        <begin position="31"/>
        <end position="38"/>
    </location>
    <ligand>
        <name>ATP</name>
        <dbReference type="ChEBI" id="CHEBI:30616"/>
    </ligand>
</feature>
<evidence type="ECO:0000313" key="20">
    <source>
        <dbReference type="Proteomes" id="UP001197028"/>
    </source>
</evidence>
<dbReference type="PROSITE" id="PS50893">
    <property type="entry name" value="ABC_TRANSPORTER_2"/>
    <property type="match status" value="1"/>
</dbReference>
<keyword evidence="19" id="KW-0378">Hydrolase</keyword>
<evidence type="ECO:0000313" key="19">
    <source>
        <dbReference type="EMBL" id="MBU2739641.1"/>
    </source>
</evidence>
<evidence type="ECO:0000256" key="1">
    <source>
        <dbReference type="ARBA" id="ARBA00004496"/>
    </source>
</evidence>
<dbReference type="Gene3D" id="1.10.8.280">
    <property type="entry name" value="ABC transporter ATPase domain-like"/>
    <property type="match status" value="1"/>
</dbReference>
<keyword evidence="20" id="KW-1185">Reference proteome</keyword>
<dbReference type="SUPFAM" id="SSF52540">
    <property type="entry name" value="P-loop containing nucleoside triphosphate hydrolases"/>
    <property type="match status" value="2"/>
</dbReference>
<keyword evidence="8 17" id="KW-0863">Zinc-finger</keyword>
<reference evidence="19 20" key="1">
    <citation type="journal article" date="2021" name="ISME J.">
        <title>Genomic evolution of the class Acidithiobacillia: deep-branching Proteobacteria living in extreme acidic conditions.</title>
        <authorList>
            <person name="Moya-Beltran A."/>
            <person name="Beard S."/>
            <person name="Rojas-Villalobos C."/>
            <person name="Issotta F."/>
            <person name="Gallardo Y."/>
            <person name="Ulloa R."/>
            <person name="Giaveno A."/>
            <person name="Degli Esposti M."/>
            <person name="Johnson D.B."/>
            <person name="Quatrini R."/>
        </authorList>
    </citation>
    <scope>NUCLEOTIDE SEQUENCE [LARGE SCALE GENOMIC DNA]</scope>
    <source>
        <strain evidence="19 20">ATCC 19703</strain>
    </source>
</reference>
<dbReference type="HAMAP" id="MF_00205">
    <property type="entry name" value="UvrA"/>
    <property type="match status" value="1"/>
</dbReference>
<keyword evidence="6 17" id="KW-0227">DNA damage</keyword>
<dbReference type="PANTHER" id="PTHR43152:SF3">
    <property type="entry name" value="UVRABC SYSTEM PROTEIN A"/>
    <property type="match status" value="1"/>
</dbReference>
<keyword evidence="7 17" id="KW-0228">DNA excision</keyword>
<dbReference type="CDD" id="cd03271">
    <property type="entry name" value="ABC_UvrA_II"/>
    <property type="match status" value="1"/>
</dbReference>
<accession>A0ABS5ZSI5</accession>
<dbReference type="NCBIfam" id="TIGR00630">
    <property type="entry name" value="uvra"/>
    <property type="match status" value="1"/>
</dbReference>
<evidence type="ECO:0000256" key="10">
    <source>
        <dbReference type="ARBA" id="ARBA00022840"/>
    </source>
</evidence>
<dbReference type="Gene3D" id="1.20.1580.10">
    <property type="entry name" value="ABC transporter ATPase like domain"/>
    <property type="match status" value="2"/>
</dbReference>
<keyword evidence="12 17" id="KW-0238">DNA-binding</keyword>
<dbReference type="PANTHER" id="PTHR43152">
    <property type="entry name" value="UVRABC SYSTEM PROTEIN A"/>
    <property type="match status" value="1"/>
</dbReference>
<evidence type="ECO:0000256" key="6">
    <source>
        <dbReference type="ARBA" id="ARBA00022763"/>
    </source>
</evidence>
<comment type="subcellular location">
    <subcellularLocation>
        <location evidence="1 17">Cytoplasm</location>
    </subcellularLocation>
</comment>
<sequence length="933" mass="102527">MEHIQIRGARTHNLKNISLTLPRDRLIVITGLSGSGKSSLAFDTLYAEGQRRYVESLSAYARQFLSLMGKPDVDAIEGLSPAISIEQKSTSHNPRSTVGTITEIHDYLRLLYARTGTPWCCGAPIQSQTISQMVDQLLALPEGEKLMILAPMVRDRKGGHEEVISALRARGLIRARVDGEMLELDEIPTLDKKRKHRVEAVIDRLVLRADSGPRLAESLETALSLADDQAIAVLMGPQHQEERLFSAHHACPACGRSFPALEPRLFSFNNPAGACPRCDGLGEITFFDPDLIIPDPGASLSAGAIVAWTKRHKEHYTPLLKALAAHFHFSLESSWEDLPFEVREQILHGSDERITVQQGSRTHQIHFEGVIPGLERRLRESQSNLAREEIMRYMGRLRCPSCHGSRLREEARMVKVGPLALQEVSALPIRESLQHFEHLQLEGQEAIIAERILKEISSRLKFLVDVGLAYLSLDRSAETLSGGEAQRIRLASQIGAGLVGVMYVLDEPSIGLHQRDNDRLIGTLKHLRDLGNTVIVVEHDEDAIRAADHVVDMGPGAGTHGGEVIAQGTPEDIRANPDSLTGRYLTGDLCIAIPERRRHDQQRWLEVIGATGNNLQSVDAKIPIGLFTCITGVSGSGKSTLINDTLYPACARILMGSAQSPAAHQQLRGLEALDKVIAIDQSPIGRTPRSNPATYTGLFTPIRELFAATSEARARGYNPGRFSFNVKGGRCEACEGDGVIRVEMHFLPDIYVSCDVCAGKRYKRETLDVHYKGKNIHDILEMTVEDARQFFDPVPAIARKLQTLLDVGLGYLRLGQSATTLSGGEAQRVKLSRELSRRDTGRTLYILDEPTTGLHFHDIALLLVVLQKLADAGNTIVVIEHNLDVIKTADWIIDLGPEGGSGGGQIIATGSPDEVARNPVSHTGHYLARHLSR</sequence>
<evidence type="ECO:0000256" key="8">
    <source>
        <dbReference type="ARBA" id="ARBA00022771"/>
    </source>
</evidence>
<keyword evidence="13 17" id="KW-0234">DNA repair</keyword>
<dbReference type="InterPro" id="IPR027417">
    <property type="entry name" value="P-loop_NTPase"/>
</dbReference>
<dbReference type="Pfam" id="PF17755">
    <property type="entry name" value="UvrA_DNA-bind"/>
    <property type="match status" value="1"/>
</dbReference>
<keyword evidence="17" id="KW-0742">SOS response</keyword>
<dbReference type="PROSITE" id="PS00211">
    <property type="entry name" value="ABC_TRANSPORTER_1"/>
    <property type="match status" value="2"/>
</dbReference>
<evidence type="ECO:0000259" key="18">
    <source>
        <dbReference type="PROSITE" id="PS50893"/>
    </source>
</evidence>
<evidence type="ECO:0000256" key="4">
    <source>
        <dbReference type="ARBA" id="ARBA00022737"/>
    </source>
</evidence>
<keyword evidence="3 17" id="KW-0479">Metal-binding</keyword>
<gene>
    <name evidence="17 19" type="primary">uvrA</name>
    <name evidence="19" type="ORF">HJG40_12780</name>
</gene>
<dbReference type="InterPro" id="IPR013815">
    <property type="entry name" value="ATP_grasp_subdomain_1"/>
</dbReference>
<dbReference type="InterPro" id="IPR017871">
    <property type="entry name" value="ABC_transporter-like_CS"/>
</dbReference>
<evidence type="ECO:0000256" key="5">
    <source>
        <dbReference type="ARBA" id="ARBA00022741"/>
    </source>
</evidence>
<evidence type="ECO:0000256" key="11">
    <source>
        <dbReference type="ARBA" id="ARBA00022881"/>
    </source>
</evidence>
<evidence type="ECO:0000256" key="9">
    <source>
        <dbReference type="ARBA" id="ARBA00022833"/>
    </source>
</evidence>
<dbReference type="GO" id="GO:0016787">
    <property type="term" value="F:hydrolase activity"/>
    <property type="evidence" value="ECO:0007669"/>
    <property type="project" value="UniProtKB-KW"/>
</dbReference>
<name>A0ABS5ZSI5_9PROT</name>
<evidence type="ECO:0000256" key="14">
    <source>
        <dbReference type="ARBA" id="ARBA00038000"/>
    </source>
</evidence>
<comment type="similarity">
    <text evidence="14 17">Belongs to the ABC transporter superfamily. UvrA family.</text>
</comment>
<dbReference type="Proteomes" id="UP001197028">
    <property type="component" value="Unassembled WGS sequence"/>
</dbReference>
<dbReference type="Gene3D" id="3.30.1490.20">
    <property type="entry name" value="ATP-grasp fold, A domain"/>
    <property type="match status" value="1"/>
</dbReference>
<comment type="function">
    <text evidence="17">The UvrABC repair system catalyzes the recognition and processing of DNA lesions. UvrA is an ATPase and a DNA-binding protein. A damage recognition complex composed of 2 UvrA and 2 UvrB subunits scans DNA for abnormalities. When the presence of a lesion has been verified by UvrB, the UvrA molecules dissociate.</text>
</comment>
<dbReference type="InterPro" id="IPR041552">
    <property type="entry name" value="UvrA_DNA-bd"/>
</dbReference>
<evidence type="ECO:0000256" key="17">
    <source>
        <dbReference type="HAMAP-Rule" id="MF_00205"/>
    </source>
</evidence>
<feature type="zinc finger region" description="C4-type" evidence="17">
    <location>
        <begin position="251"/>
        <end position="278"/>
    </location>
</feature>